<dbReference type="OrthoDB" id="9798161at2"/>
<dbReference type="SMART" id="SM01321">
    <property type="entry name" value="Y1_Tnp"/>
    <property type="match status" value="1"/>
</dbReference>
<dbReference type="NCBIfam" id="NF033573">
    <property type="entry name" value="transpos_IS200"/>
    <property type="match status" value="1"/>
</dbReference>
<dbReference type="SUPFAM" id="SSF143422">
    <property type="entry name" value="Transposase IS200-like"/>
    <property type="match status" value="1"/>
</dbReference>
<gene>
    <name evidence="2" type="primary">tnpA</name>
    <name evidence="2" type="ORF">FNZ23_28215</name>
</gene>
<dbReference type="Pfam" id="PF01797">
    <property type="entry name" value="Y1_Tnp"/>
    <property type="match status" value="1"/>
</dbReference>
<feature type="domain" description="Transposase IS200-like" evidence="1">
    <location>
        <begin position="18"/>
        <end position="138"/>
    </location>
</feature>
<reference evidence="2 3" key="1">
    <citation type="submission" date="2019-07" db="EMBL/GenBank/DDBJ databases">
        <title>Draft genome for Streptomyces benahoarensis MZ03-48.</title>
        <authorList>
            <person name="Gonzalez-Pimentel J.L."/>
        </authorList>
    </citation>
    <scope>NUCLEOTIDE SEQUENCE [LARGE SCALE GENOMIC DNA]</scope>
    <source>
        <strain evidence="2 3">MZ03-48</strain>
    </source>
</reference>
<dbReference type="PANTHER" id="PTHR33360">
    <property type="entry name" value="TRANSPOSASE FOR INSERTION SEQUENCE ELEMENT IS200"/>
    <property type="match status" value="1"/>
</dbReference>
<name>A0A553XX56_9ACTN</name>
<dbReference type="AlphaFoldDB" id="A0A553XX56"/>
<dbReference type="GO" id="GO:0003677">
    <property type="term" value="F:DNA binding"/>
    <property type="evidence" value="ECO:0007669"/>
    <property type="project" value="InterPro"/>
</dbReference>
<dbReference type="Proteomes" id="UP000320888">
    <property type="component" value="Unassembled WGS sequence"/>
</dbReference>
<comment type="caution">
    <text evidence="2">The sequence shown here is derived from an EMBL/GenBank/DDBJ whole genome shotgun (WGS) entry which is preliminary data.</text>
</comment>
<keyword evidence="3" id="KW-1185">Reference proteome</keyword>
<dbReference type="GO" id="GO:0004803">
    <property type="term" value="F:transposase activity"/>
    <property type="evidence" value="ECO:0007669"/>
    <property type="project" value="InterPro"/>
</dbReference>
<dbReference type="Gene3D" id="3.30.70.1290">
    <property type="entry name" value="Transposase IS200-like"/>
    <property type="match status" value="1"/>
</dbReference>
<sequence length="158" mass="18072">MSPRWEQSPDVRRGAHVAYNLHAHLVFITKRRRKVFTPEMLTRCEEIMRAVCADFESELVEFNGEHDHVHLLVHYPPKVALSRLVNSLKGVSSRRLRQEFTYNVNRSILHGRFWSGSYFAGSCGGTPLAVVERYIEAQQRPGPAPAGRWGDSPTGWSR</sequence>
<organism evidence="2 3">
    <name type="scientific">Streptomyces benahoarensis</name>
    <dbReference type="NCBI Taxonomy" id="2595054"/>
    <lineage>
        <taxon>Bacteria</taxon>
        <taxon>Bacillati</taxon>
        <taxon>Actinomycetota</taxon>
        <taxon>Actinomycetes</taxon>
        <taxon>Kitasatosporales</taxon>
        <taxon>Streptomycetaceae</taxon>
        <taxon>Streptomyces</taxon>
    </lineage>
</organism>
<evidence type="ECO:0000313" key="2">
    <source>
        <dbReference type="EMBL" id="TSB21561.1"/>
    </source>
</evidence>
<protein>
    <submittedName>
        <fullName evidence="2">IS200/IS605 family transposase</fullName>
    </submittedName>
</protein>
<dbReference type="RefSeq" id="WP_143944743.1">
    <property type="nucleotide sequence ID" value="NZ_VKLS01000653.1"/>
</dbReference>
<proteinExistence type="predicted"/>
<accession>A0A553XX56</accession>
<dbReference type="GO" id="GO:0006313">
    <property type="term" value="P:DNA transposition"/>
    <property type="evidence" value="ECO:0007669"/>
    <property type="project" value="InterPro"/>
</dbReference>
<evidence type="ECO:0000313" key="3">
    <source>
        <dbReference type="Proteomes" id="UP000320888"/>
    </source>
</evidence>
<dbReference type="EMBL" id="VKLS01000653">
    <property type="protein sequence ID" value="TSB21561.1"/>
    <property type="molecule type" value="Genomic_DNA"/>
</dbReference>
<dbReference type="InterPro" id="IPR036515">
    <property type="entry name" value="Transposase_17_sf"/>
</dbReference>
<dbReference type="PANTHER" id="PTHR33360:SF2">
    <property type="entry name" value="TRANSPOSASE FOR INSERTION SEQUENCE ELEMENT IS200"/>
    <property type="match status" value="1"/>
</dbReference>
<dbReference type="InterPro" id="IPR002686">
    <property type="entry name" value="Transposase_17"/>
</dbReference>
<evidence type="ECO:0000259" key="1">
    <source>
        <dbReference type="SMART" id="SM01321"/>
    </source>
</evidence>